<dbReference type="EMBL" id="FNTS01000002">
    <property type="protein sequence ID" value="SED61701.1"/>
    <property type="molecule type" value="Genomic_DNA"/>
</dbReference>
<feature type="transmembrane region" description="Helical" evidence="1">
    <location>
        <begin position="349"/>
        <end position="368"/>
    </location>
</feature>
<feature type="transmembrane region" description="Helical" evidence="1">
    <location>
        <begin position="264"/>
        <end position="287"/>
    </location>
</feature>
<organism evidence="2 3">
    <name type="scientific">Pseudomonas costantinii</name>
    <dbReference type="NCBI Taxonomy" id="168469"/>
    <lineage>
        <taxon>Bacteria</taxon>
        <taxon>Pseudomonadati</taxon>
        <taxon>Pseudomonadota</taxon>
        <taxon>Gammaproteobacteria</taxon>
        <taxon>Pseudomonadales</taxon>
        <taxon>Pseudomonadaceae</taxon>
        <taxon>Pseudomonas</taxon>
    </lineage>
</organism>
<protein>
    <recommendedName>
        <fullName evidence="4">YfhO family protein</fullName>
    </recommendedName>
</protein>
<keyword evidence="3" id="KW-1185">Reference proteome</keyword>
<proteinExistence type="predicted"/>
<feature type="transmembrane region" description="Helical" evidence="1">
    <location>
        <begin position="776"/>
        <end position="795"/>
    </location>
</feature>
<feature type="transmembrane region" description="Helical" evidence="1">
    <location>
        <begin position="443"/>
        <end position="463"/>
    </location>
</feature>
<gene>
    <name evidence="2" type="ORF">SAMN04515675_1772</name>
</gene>
<name>A0A1H5C5F2_9PSED</name>
<comment type="caution">
    <text evidence="2">The sequence shown here is derived from an EMBL/GenBank/DDBJ whole genome shotgun (WGS) entry which is preliminary data.</text>
</comment>
<dbReference type="Proteomes" id="UP000182179">
    <property type="component" value="Unassembled WGS sequence"/>
</dbReference>
<feature type="transmembrane region" description="Helical" evidence="1">
    <location>
        <begin position="219"/>
        <end position="252"/>
    </location>
</feature>
<dbReference type="RefSeq" id="WP_139213493.1">
    <property type="nucleotide sequence ID" value="NZ_FNTS01000002.1"/>
</dbReference>
<keyword evidence="1" id="KW-1133">Transmembrane helix</keyword>
<evidence type="ECO:0000313" key="2">
    <source>
        <dbReference type="EMBL" id="SED61701.1"/>
    </source>
</evidence>
<accession>A0A1H5C5F2</accession>
<evidence type="ECO:0000256" key="1">
    <source>
        <dbReference type="SAM" id="Phobius"/>
    </source>
</evidence>
<evidence type="ECO:0000313" key="3">
    <source>
        <dbReference type="Proteomes" id="UP000182179"/>
    </source>
</evidence>
<keyword evidence="1" id="KW-0472">Membrane</keyword>
<sequence length="812" mass="90134">MTNFIFNLRRRFSLRRPILEAYLVALLLIMAVFPDVLFNGASLRVTDQLTGAITGGQLKPVYPIPNTSGWWAGYNDNGGATFQSDPMIEFMAHTLKNGESPYWNPYSAAGALGPEALVDQKFSALTLASALFGGSSISYNIAIMIAIYFGVFFIYRTVREVFGLSAMAAATAATFYLLNGYLTANLGSNVTQSYLYIPVCLYTALMLIERFNVFSWSMVVLAFALFFSCTFMPTTITGLIAVGIIIVGYLLNHIQNGRYSIKQGAFVLAMLGAGLVASILLLAPLYFPFLENLKSLGTLEDYSKRVFWALRFPNAMASFFSPSHFFESYNATEAAAASWDNLGSFTGNSVFHSGIVAIALASCAVAKIERPFKWLVYLCAISCIFVVVRLFDPFWVHWLFSYLPIVGNIGSQYWWPVIMIPMVILVGFGMSNLQARNFRTVPFALTITILFSALFYLYDVYGLREPFIKYKTNSLYFMAALVLLIGVVMLVFKRFPNANKLANTLVAVVMLAMLCELMVWGKMIRFERSDIFQKVPAAVQFVKDNIGNYRTLNFAQGGLVPELGSAYQIQEVTTMNQGSLPAYNNFFYSAFNLANNQRPGFNDVLAPRGTFPSFILIQDKPTTNTINWNSVNLLGVKYLLLPTSYTVYITELLSKGFVNAYQGPSTTVLENKRVLPRAFSIRLGDLAGQEDVRLPDDFQSALVPASIDSYRNGEVVLSGNATEESLVVLSDNWHSNWSALLNGGSVPIIKVENTFRGVVVPPGHYTIKMTYQPKTLPLAIGASLLTILLLILLGARRGSVNRMLRRGLEVFR</sequence>
<feature type="transmembrane region" description="Helical" evidence="1">
    <location>
        <begin position="20"/>
        <end position="38"/>
    </location>
</feature>
<feature type="transmembrane region" description="Helical" evidence="1">
    <location>
        <begin position="161"/>
        <end position="182"/>
    </location>
</feature>
<evidence type="ECO:0008006" key="4">
    <source>
        <dbReference type="Google" id="ProtNLM"/>
    </source>
</evidence>
<feature type="transmembrane region" description="Helical" evidence="1">
    <location>
        <begin position="375"/>
        <end position="400"/>
    </location>
</feature>
<feature type="transmembrane region" description="Helical" evidence="1">
    <location>
        <begin position="475"/>
        <end position="492"/>
    </location>
</feature>
<feature type="transmembrane region" description="Helical" evidence="1">
    <location>
        <begin position="137"/>
        <end position="155"/>
    </location>
</feature>
<keyword evidence="1" id="KW-0812">Transmembrane</keyword>
<feature type="transmembrane region" description="Helical" evidence="1">
    <location>
        <begin position="504"/>
        <end position="521"/>
    </location>
</feature>
<reference evidence="2 3" key="1">
    <citation type="submission" date="2016-10" db="EMBL/GenBank/DDBJ databases">
        <authorList>
            <person name="Varghese N."/>
            <person name="Submissions S."/>
        </authorList>
    </citation>
    <scope>NUCLEOTIDE SEQUENCE [LARGE SCALE GENOMIC DNA]</scope>
    <source>
        <strain evidence="2 3">BS2773</strain>
    </source>
</reference>
<feature type="transmembrane region" description="Helical" evidence="1">
    <location>
        <begin position="412"/>
        <end position="431"/>
    </location>
</feature>